<organism evidence="6 7">
    <name type="scientific">Donghicola mangrovi</name>
    <dbReference type="NCBI Taxonomy" id="2729614"/>
    <lineage>
        <taxon>Bacteria</taxon>
        <taxon>Pseudomonadati</taxon>
        <taxon>Pseudomonadota</taxon>
        <taxon>Alphaproteobacteria</taxon>
        <taxon>Rhodobacterales</taxon>
        <taxon>Roseobacteraceae</taxon>
        <taxon>Donghicola</taxon>
    </lineage>
</organism>
<reference evidence="6 7" key="1">
    <citation type="submission" date="2020-04" db="EMBL/GenBank/DDBJ databases">
        <title>Donghicola sp., a member of the Rhodobacteraceae family isolated from mangrove forest in Thailand.</title>
        <authorList>
            <person name="Charoenyingcharoen P."/>
            <person name="Yukphan P."/>
        </authorList>
    </citation>
    <scope>NUCLEOTIDE SEQUENCE [LARGE SCALE GENOMIC DNA]</scope>
    <source>
        <strain evidence="6 7">B5-SW-15</strain>
    </source>
</reference>
<dbReference type="Pfam" id="PF03466">
    <property type="entry name" value="LysR_substrate"/>
    <property type="match status" value="1"/>
</dbReference>
<dbReference type="InterPro" id="IPR058163">
    <property type="entry name" value="LysR-type_TF_proteobact-type"/>
</dbReference>
<evidence type="ECO:0000256" key="4">
    <source>
        <dbReference type="ARBA" id="ARBA00023163"/>
    </source>
</evidence>
<accession>A0A850Q972</accession>
<dbReference type="PROSITE" id="PS50931">
    <property type="entry name" value="HTH_LYSR"/>
    <property type="match status" value="1"/>
</dbReference>
<dbReference type="SUPFAM" id="SSF53850">
    <property type="entry name" value="Periplasmic binding protein-like II"/>
    <property type="match status" value="1"/>
</dbReference>
<name>A0A850Q972_9RHOB</name>
<comment type="caution">
    <text evidence="6">The sequence shown here is derived from an EMBL/GenBank/DDBJ whole genome shotgun (WGS) entry which is preliminary data.</text>
</comment>
<dbReference type="GO" id="GO:0043565">
    <property type="term" value="F:sequence-specific DNA binding"/>
    <property type="evidence" value="ECO:0007669"/>
    <property type="project" value="TreeGrafter"/>
</dbReference>
<dbReference type="PANTHER" id="PTHR30537:SF3">
    <property type="entry name" value="TRANSCRIPTIONAL REGULATORY PROTEIN"/>
    <property type="match status" value="1"/>
</dbReference>
<dbReference type="RefSeq" id="WP_177156998.1">
    <property type="nucleotide sequence ID" value="NZ_JABCJE010000002.1"/>
</dbReference>
<dbReference type="AlphaFoldDB" id="A0A850Q972"/>
<dbReference type="InterPro" id="IPR036390">
    <property type="entry name" value="WH_DNA-bd_sf"/>
</dbReference>
<evidence type="ECO:0000256" key="2">
    <source>
        <dbReference type="ARBA" id="ARBA00023015"/>
    </source>
</evidence>
<gene>
    <name evidence="6" type="ORF">HJ536_05755</name>
</gene>
<dbReference type="EMBL" id="JABCJE010000002">
    <property type="protein sequence ID" value="NVO22859.1"/>
    <property type="molecule type" value="Genomic_DNA"/>
</dbReference>
<keyword evidence="3" id="KW-0238">DNA-binding</keyword>
<dbReference type="SUPFAM" id="SSF46785">
    <property type="entry name" value="Winged helix' DNA-binding domain"/>
    <property type="match status" value="1"/>
</dbReference>
<proteinExistence type="inferred from homology"/>
<protein>
    <submittedName>
        <fullName evidence="6">LysR family transcriptional regulator</fullName>
    </submittedName>
</protein>
<feature type="domain" description="HTH lysR-type" evidence="5">
    <location>
        <begin position="1"/>
        <end position="62"/>
    </location>
</feature>
<dbReference type="Proteomes" id="UP000592216">
    <property type="component" value="Unassembled WGS sequence"/>
</dbReference>
<dbReference type="PANTHER" id="PTHR30537">
    <property type="entry name" value="HTH-TYPE TRANSCRIPTIONAL REGULATOR"/>
    <property type="match status" value="1"/>
</dbReference>
<dbReference type="GO" id="GO:0006351">
    <property type="term" value="P:DNA-templated transcription"/>
    <property type="evidence" value="ECO:0007669"/>
    <property type="project" value="TreeGrafter"/>
</dbReference>
<sequence>MPSFKNWDDLRYLIAFYRTGNMATAAQRLDSNPATVSRRMARLGEALGYPPFEKRPEGWVLNPRLESIVEQALKFDGALISAIRKENEETSGNLSGNITISVPMVVGTYILYPRLSEFMTAYPEINLSFILDSYQENLNDNDILMTPTRPEHGRLIASQTGVLRFGLYAHKEAGSKTDWAGLPIAVNKYAPTSVATEYFGCPPVVRLDSFQSLHRVASETGLSAPLPDFIGDKDPLFERIIDAPPLEEYPMYLCYHETRRSDPVLKAVREWIRDCMTDHQKTHYAS</sequence>
<dbReference type="GO" id="GO:0003700">
    <property type="term" value="F:DNA-binding transcription factor activity"/>
    <property type="evidence" value="ECO:0007669"/>
    <property type="project" value="InterPro"/>
</dbReference>
<dbReference type="InterPro" id="IPR005119">
    <property type="entry name" value="LysR_subst-bd"/>
</dbReference>
<dbReference type="Pfam" id="PF00126">
    <property type="entry name" value="HTH_1"/>
    <property type="match status" value="1"/>
</dbReference>
<keyword evidence="4" id="KW-0804">Transcription</keyword>
<comment type="similarity">
    <text evidence="1">Belongs to the LysR transcriptional regulatory family.</text>
</comment>
<evidence type="ECO:0000259" key="5">
    <source>
        <dbReference type="PROSITE" id="PS50931"/>
    </source>
</evidence>
<evidence type="ECO:0000256" key="1">
    <source>
        <dbReference type="ARBA" id="ARBA00009437"/>
    </source>
</evidence>
<dbReference type="InterPro" id="IPR036388">
    <property type="entry name" value="WH-like_DNA-bd_sf"/>
</dbReference>
<dbReference type="Gene3D" id="1.10.10.10">
    <property type="entry name" value="Winged helix-like DNA-binding domain superfamily/Winged helix DNA-binding domain"/>
    <property type="match status" value="1"/>
</dbReference>
<evidence type="ECO:0000313" key="7">
    <source>
        <dbReference type="Proteomes" id="UP000592216"/>
    </source>
</evidence>
<dbReference type="InterPro" id="IPR000847">
    <property type="entry name" value="LysR_HTH_N"/>
</dbReference>
<evidence type="ECO:0000313" key="6">
    <source>
        <dbReference type="EMBL" id="NVO22859.1"/>
    </source>
</evidence>
<evidence type="ECO:0000256" key="3">
    <source>
        <dbReference type="ARBA" id="ARBA00023125"/>
    </source>
</evidence>
<dbReference type="Gene3D" id="3.40.190.290">
    <property type="match status" value="1"/>
</dbReference>
<keyword evidence="2" id="KW-0805">Transcription regulation</keyword>